<dbReference type="AlphaFoldDB" id="A0A0E9RAS5"/>
<proteinExistence type="predicted"/>
<name>A0A0E9RAS5_ANGAN</name>
<reference evidence="1" key="1">
    <citation type="submission" date="2014-11" db="EMBL/GenBank/DDBJ databases">
        <authorList>
            <person name="Amaro Gonzalez C."/>
        </authorList>
    </citation>
    <scope>NUCLEOTIDE SEQUENCE</scope>
</reference>
<protein>
    <submittedName>
        <fullName evidence="1">Uncharacterized protein</fullName>
    </submittedName>
</protein>
<organism evidence="1">
    <name type="scientific">Anguilla anguilla</name>
    <name type="common">European freshwater eel</name>
    <name type="synonym">Muraena anguilla</name>
    <dbReference type="NCBI Taxonomy" id="7936"/>
    <lineage>
        <taxon>Eukaryota</taxon>
        <taxon>Metazoa</taxon>
        <taxon>Chordata</taxon>
        <taxon>Craniata</taxon>
        <taxon>Vertebrata</taxon>
        <taxon>Euteleostomi</taxon>
        <taxon>Actinopterygii</taxon>
        <taxon>Neopterygii</taxon>
        <taxon>Teleostei</taxon>
        <taxon>Anguilliformes</taxon>
        <taxon>Anguillidae</taxon>
        <taxon>Anguilla</taxon>
    </lineage>
</organism>
<reference evidence="1" key="2">
    <citation type="journal article" date="2015" name="Fish Shellfish Immunol.">
        <title>Early steps in the European eel (Anguilla anguilla)-Vibrio vulnificus interaction in the gills: Role of the RtxA13 toxin.</title>
        <authorList>
            <person name="Callol A."/>
            <person name="Pajuelo D."/>
            <person name="Ebbesson L."/>
            <person name="Teles M."/>
            <person name="MacKenzie S."/>
            <person name="Amaro C."/>
        </authorList>
    </citation>
    <scope>NUCLEOTIDE SEQUENCE</scope>
</reference>
<accession>A0A0E9RAS5</accession>
<sequence length="32" mass="3437">MGHYNILGKVSSGISRLQNYSITAIIDLPSST</sequence>
<dbReference type="EMBL" id="GBXM01082700">
    <property type="protein sequence ID" value="JAH25877.1"/>
    <property type="molecule type" value="Transcribed_RNA"/>
</dbReference>
<evidence type="ECO:0000313" key="1">
    <source>
        <dbReference type="EMBL" id="JAH25877.1"/>
    </source>
</evidence>